<evidence type="ECO:0000313" key="5">
    <source>
        <dbReference type="EMBL" id="KRG30514.1"/>
    </source>
</evidence>
<dbReference type="GO" id="GO:0015562">
    <property type="term" value="F:efflux transmembrane transporter activity"/>
    <property type="evidence" value="ECO:0007669"/>
    <property type="project" value="TreeGrafter"/>
</dbReference>
<dbReference type="Gene3D" id="2.40.420.20">
    <property type="match status" value="1"/>
</dbReference>
<evidence type="ECO:0000256" key="1">
    <source>
        <dbReference type="ARBA" id="ARBA00009477"/>
    </source>
</evidence>
<sequence length="359" mass="38766">MNTKLYIIGLLGATSLFFSCGDSQVKNSTENTAPVNVTVNTPTESDQSFITFSGKVEAVENATLSTRNMGYVTQINAKVGDKVKKGELLIAINNADLQAKRAQVNAGITEAQAAFNNARKDYERYQALFSKNSATQKEMDDITSRYEMAKARLEAAKQQKNEINAQFAYSNITAPFSGVVTDKNVEVGDMTNPGMPLLSLQVPGNFEVRASVPESEIASVEQGKKVDVLIKSSGETLEGVVSEISTSASNSGGQYTVKIALDQNHAEIYSGMYASIQFPTTAGDKREMILIPETAIINRGDLQGIYTPSEQNTAILRWVRLGRKVGNKVEVLSGLSAGESYITSAEGKLYNGANLSIQQ</sequence>
<accession>A0A0Q9ZK94</accession>
<dbReference type="GO" id="GO:1990281">
    <property type="term" value="C:efflux pump complex"/>
    <property type="evidence" value="ECO:0007669"/>
    <property type="project" value="TreeGrafter"/>
</dbReference>
<dbReference type="EMBL" id="LKTP01000001">
    <property type="protein sequence ID" value="KRG30514.1"/>
    <property type="molecule type" value="Genomic_DNA"/>
</dbReference>
<evidence type="ECO:0000259" key="4">
    <source>
        <dbReference type="Pfam" id="PF25954"/>
    </source>
</evidence>
<feature type="coiled-coil region" evidence="2">
    <location>
        <begin position="108"/>
        <end position="166"/>
    </location>
</feature>
<dbReference type="OrthoDB" id="9806939at2"/>
<dbReference type="InterPro" id="IPR058792">
    <property type="entry name" value="Beta-barrel_RND_2"/>
</dbReference>
<feature type="domain" description="CusB-like beta-barrel" evidence="4">
    <location>
        <begin position="208"/>
        <end position="279"/>
    </location>
</feature>
<evidence type="ECO:0000259" key="3">
    <source>
        <dbReference type="Pfam" id="PF25917"/>
    </source>
</evidence>
<comment type="similarity">
    <text evidence="1">Belongs to the membrane fusion protein (MFP) (TC 8.A.1) family.</text>
</comment>
<dbReference type="InterPro" id="IPR006143">
    <property type="entry name" value="RND_pump_MFP"/>
</dbReference>
<evidence type="ECO:0000256" key="2">
    <source>
        <dbReference type="SAM" id="Coils"/>
    </source>
</evidence>
<dbReference type="Proteomes" id="UP000051643">
    <property type="component" value="Unassembled WGS sequence"/>
</dbReference>
<feature type="domain" description="Multidrug resistance protein MdtA-like barrel-sandwich hybrid" evidence="3">
    <location>
        <begin position="61"/>
        <end position="194"/>
    </location>
</feature>
<keyword evidence="6" id="KW-1185">Reference proteome</keyword>
<dbReference type="PANTHER" id="PTHR30469">
    <property type="entry name" value="MULTIDRUG RESISTANCE PROTEIN MDTA"/>
    <property type="match status" value="1"/>
</dbReference>
<dbReference type="SUPFAM" id="SSF111369">
    <property type="entry name" value="HlyD-like secretion proteins"/>
    <property type="match status" value="1"/>
</dbReference>
<dbReference type="Pfam" id="PF25954">
    <property type="entry name" value="Beta-barrel_RND_2"/>
    <property type="match status" value="1"/>
</dbReference>
<keyword evidence="2" id="KW-0175">Coiled coil</keyword>
<dbReference type="PANTHER" id="PTHR30469:SF15">
    <property type="entry name" value="HLYD FAMILY OF SECRETION PROTEINS"/>
    <property type="match status" value="1"/>
</dbReference>
<dbReference type="Gene3D" id="2.40.30.170">
    <property type="match status" value="1"/>
</dbReference>
<organism evidence="5 6">
    <name type="scientific">Salegentibacter mishustinae</name>
    <dbReference type="NCBI Taxonomy" id="270918"/>
    <lineage>
        <taxon>Bacteria</taxon>
        <taxon>Pseudomonadati</taxon>
        <taxon>Bacteroidota</taxon>
        <taxon>Flavobacteriia</taxon>
        <taxon>Flavobacteriales</taxon>
        <taxon>Flavobacteriaceae</taxon>
        <taxon>Salegentibacter</taxon>
    </lineage>
</organism>
<comment type="caution">
    <text evidence="5">The sequence shown here is derived from an EMBL/GenBank/DDBJ whole genome shotgun (WGS) entry which is preliminary data.</text>
</comment>
<dbReference type="STRING" id="270918.APR42_01215"/>
<dbReference type="Pfam" id="PF25917">
    <property type="entry name" value="BSH_RND"/>
    <property type="match status" value="1"/>
</dbReference>
<dbReference type="Gene3D" id="2.40.50.100">
    <property type="match status" value="1"/>
</dbReference>
<dbReference type="AlphaFoldDB" id="A0A0Q9ZK94"/>
<dbReference type="InterPro" id="IPR058625">
    <property type="entry name" value="MdtA-like_BSH"/>
</dbReference>
<dbReference type="NCBIfam" id="TIGR01730">
    <property type="entry name" value="RND_mfp"/>
    <property type="match status" value="1"/>
</dbReference>
<evidence type="ECO:0000313" key="6">
    <source>
        <dbReference type="Proteomes" id="UP000051643"/>
    </source>
</evidence>
<name>A0A0Q9ZK94_9FLAO</name>
<dbReference type="RefSeq" id="WP_057480339.1">
    <property type="nucleotide sequence ID" value="NZ_BMWR01000002.1"/>
</dbReference>
<protein>
    <submittedName>
        <fullName evidence="5">RND transporter</fullName>
    </submittedName>
</protein>
<dbReference type="Gene3D" id="1.10.287.470">
    <property type="entry name" value="Helix hairpin bin"/>
    <property type="match status" value="1"/>
</dbReference>
<gene>
    <name evidence="5" type="ORF">APR42_01215</name>
</gene>
<dbReference type="PROSITE" id="PS51257">
    <property type="entry name" value="PROKAR_LIPOPROTEIN"/>
    <property type="match status" value="1"/>
</dbReference>
<reference evidence="5" key="1">
    <citation type="submission" date="2015-10" db="EMBL/GenBank/DDBJ databases">
        <title>Draft genome sequence of Salegentibacter mishustinae KCTC 12263.</title>
        <authorList>
            <person name="Lin W."/>
            <person name="Zheng Q."/>
        </authorList>
    </citation>
    <scope>NUCLEOTIDE SEQUENCE [LARGE SCALE GENOMIC DNA]</scope>
    <source>
        <strain evidence="5">KCTC 12263</strain>
    </source>
</reference>
<proteinExistence type="inferred from homology"/>